<dbReference type="Proteomes" id="UP000020492">
    <property type="component" value="Unassembled WGS sequence"/>
</dbReference>
<name>A0A016QMH1_9DEIO</name>
<evidence type="ECO:0000313" key="1">
    <source>
        <dbReference type="EMBL" id="EYB67273.1"/>
    </source>
</evidence>
<protein>
    <submittedName>
        <fullName evidence="1">Uncharacterized protein</fullName>
    </submittedName>
</protein>
<dbReference type="EMBL" id="JHAC01000043">
    <property type="protein sequence ID" value="EYB67273.1"/>
    <property type="molecule type" value="Genomic_DNA"/>
</dbReference>
<reference evidence="1 2" key="1">
    <citation type="submission" date="2014-03" db="EMBL/GenBank/DDBJ databases">
        <title>Draft genome sequence of Deinococcus phoenicis 1P10ME.</title>
        <authorList>
            <person name="Stepanov V.G."/>
            <person name="Vaishampayan P."/>
            <person name="Venkateswaran K."/>
            <person name="Fox G.E."/>
        </authorList>
    </citation>
    <scope>NUCLEOTIDE SEQUENCE [LARGE SCALE GENOMIC DNA]</scope>
    <source>
        <strain evidence="1 2">1P10ME</strain>
    </source>
</reference>
<dbReference type="RefSeq" id="WP_034358894.1">
    <property type="nucleotide sequence ID" value="NZ_JHAC01000043.1"/>
</dbReference>
<proteinExistence type="predicted"/>
<gene>
    <name evidence="1" type="ORF">DEIPH_ctg045orf0001</name>
</gene>
<accession>A0A016QMH1</accession>
<dbReference type="AlphaFoldDB" id="A0A016QMH1"/>
<organism evidence="1 2">
    <name type="scientific">Deinococcus phoenicis</name>
    <dbReference type="NCBI Taxonomy" id="1476583"/>
    <lineage>
        <taxon>Bacteria</taxon>
        <taxon>Thermotogati</taxon>
        <taxon>Deinococcota</taxon>
        <taxon>Deinococci</taxon>
        <taxon>Deinococcales</taxon>
        <taxon>Deinococcaceae</taxon>
        <taxon>Deinococcus</taxon>
    </lineage>
</organism>
<comment type="caution">
    <text evidence="1">The sequence shown here is derived from an EMBL/GenBank/DDBJ whole genome shotgun (WGS) entry which is preliminary data.</text>
</comment>
<dbReference type="PATRIC" id="fig|1476583.3.peg.2664"/>
<keyword evidence="2" id="KW-1185">Reference proteome</keyword>
<evidence type="ECO:0000313" key="2">
    <source>
        <dbReference type="Proteomes" id="UP000020492"/>
    </source>
</evidence>
<sequence>MTAPTLPETLERLHELVPDRVTNVGYTTARVMVHDRLIYLDLEDPAQFGPWLEYALREECAARGLRMSYHQTPLVGGGYGWLVGLGDPLEAPHLGAADTPAEALGLALLKALTAQVDR</sequence>
<dbReference type="STRING" id="1476583.DEIPH_ctg045orf0001"/>